<accession>A0A409XDT5</accession>
<proteinExistence type="predicted"/>
<organism evidence="3 4">
    <name type="scientific">Psilocybe cyanescens</name>
    <dbReference type="NCBI Taxonomy" id="93625"/>
    <lineage>
        <taxon>Eukaryota</taxon>
        <taxon>Fungi</taxon>
        <taxon>Dikarya</taxon>
        <taxon>Basidiomycota</taxon>
        <taxon>Agaricomycotina</taxon>
        <taxon>Agaricomycetes</taxon>
        <taxon>Agaricomycetidae</taxon>
        <taxon>Agaricales</taxon>
        <taxon>Agaricineae</taxon>
        <taxon>Strophariaceae</taxon>
        <taxon>Psilocybe</taxon>
    </lineage>
</organism>
<feature type="signal peptide" evidence="2">
    <location>
        <begin position="1"/>
        <end position="28"/>
    </location>
</feature>
<gene>
    <name evidence="3" type="ORF">CVT25_004252</name>
</gene>
<keyword evidence="4" id="KW-1185">Reference proteome</keyword>
<dbReference type="AlphaFoldDB" id="A0A409XDT5"/>
<feature type="transmembrane region" description="Helical" evidence="1">
    <location>
        <begin position="78"/>
        <end position="98"/>
    </location>
</feature>
<evidence type="ECO:0000313" key="4">
    <source>
        <dbReference type="Proteomes" id="UP000283269"/>
    </source>
</evidence>
<evidence type="ECO:0000256" key="1">
    <source>
        <dbReference type="SAM" id="Phobius"/>
    </source>
</evidence>
<comment type="caution">
    <text evidence="3">The sequence shown here is derived from an EMBL/GenBank/DDBJ whole genome shotgun (WGS) entry which is preliminary data.</text>
</comment>
<sequence length="235" mass="25634">MKHIRQAGHGIKILENFILAALYVAVLMDDNEDSIDIPNDEKMFDVMVAGLANGANPSRSANAGSVVSGKGRYMRTPLTLAAMSTPLFLFLLVVLSNIACDKKDLIMGRYMRTPLTLAAMSTPLFLFLLVVLSNIACDKKDLIMTCKAIGNNFEPALREVIMGIWSIVFDVASGKSQPGPALLKFLPVSSTTPFLKPGPLKLSLKVCTIGIFQIVHVHIISVRSSEKTACYYKRS</sequence>
<evidence type="ECO:0000313" key="3">
    <source>
        <dbReference type="EMBL" id="PPQ88942.1"/>
    </source>
</evidence>
<feature type="chain" id="PRO_5019098213" evidence="2">
    <location>
        <begin position="29"/>
        <end position="235"/>
    </location>
</feature>
<keyword evidence="2" id="KW-0732">Signal</keyword>
<name>A0A409XDT5_PSICY</name>
<dbReference type="Proteomes" id="UP000283269">
    <property type="component" value="Unassembled WGS sequence"/>
</dbReference>
<keyword evidence="1" id="KW-0472">Membrane</keyword>
<dbReference type="InParanoid" id="A0A409XDT5"/>
<keyword evidence="1" id="KW-1133">Transmembrane helix</keyword>
<evidence type="ECO:0000256" key="2">
    <source>
        <dbReference type="SAM" id="SignalP"/>
    </source>
</evidence>
<keyword evidence="1" id="KW-0812">Transmembrane</keyword>
<protein>
    <submittedName>
        <fullName evidence="3">Uncharacterized protein</fullName>
    </submittedName>
</protein>
<feature type="transmembrane region" description="Helical" evidence="1">
    <location>
        <begin position="118"/>
        <end position="137"/>
    </location>
</feature>
<dbReference type="EMBL" id="NHYD01001981">
    <property type="protein sequence ID" value="PPQ88942.1"/>
    <property type="molecule type" value="Genomic_DNA"/>
</dbReference>
<reference evidence="3 4" key="1">
    <citation type="journal article" date="2018" name="Evol. Lett.">
        <title>Horizontal gene cluster transfer increased hallucinogenic mushroom diversity.</title>
        <authorList>
            <person name="Reynolds H.T."/>
            <person name="Vijayakumar V."/>
            <person name="Gluck-Thaler E."/>
            <person name="Korotkin H.B."/>
            <person name="Matheny P.B."/>
            <person name="Slot J.C."/>
        </authorList>
    </citation>
    <scope>NUCLEOTIDE SEQUENCE [LARGE SCALE GENOMIC DNA]</scope>
    <source>
        <strain evidence="3 4">2631</strain>
    </source>
</reference>